<dbReference type="AlphaFoldDB" id="A0A067SC99"/>
<organism evidence="3 4">
    <name type="scientific">Galerina marginata (strain CBS 339.88)</name>
    <dbReference type="NCBI Taxonomy" id="685588"/>
    <lineage>
        <taxon>Eukaryota</taxon>
        <taxon>Fungi</taxon>
        <taxon>Dikarya</taxon>
        <taxon>Basidiomycota</taxon>
        <taxon>Agaricomycotina</taxon>
        <taxon>Agaricomycetes</taxon>
        <taxon>Agaricomycetidae</taxon>
        <taxon>Agaricales</taxon>
        <taxon>Agaricineae</taxon>
        <taxon>Strophariaceae</taxon>
        <taxon>Galerina</taxon>
    </lineage>
</organism>
<dbReference type="HOGENOM" id="CLU_036313_2_1_1"/>
<protein>
    <submittedName>
        <fullName evidence="3">Uncharacterized protein</fullName>
    </submittedName>
</protein>
<feature type="compositionally biased region" description="Low complexity" evidence="1">
    <location>
        <begin position="395"/>
        <end position="411"/>
    </location>
</feature>
<evidence type="ECO:0000313" key="4">
    <source>
        <dbReference type="Proteomes" id="UP000027222"/>
    </source>
</evidence>
<dbReference type="Proteomes" id="UP000027222">
    <property type="component" value="Unassembled WGS sequence"/>
</dbReference>
<feature type="region of interest" description="Disordered" evidence="1">
    <location>
        <begin position="395"/>
        <end position="425"/>
    </location>
</feature>
<feature type="region of interest" description="Disordered" evidence="1">
    <location>
        <begin position="273"/>
        <end position="318"/>
    </location>
</feature>
<evidence type="ECO:0000313" key="3">
    <source>
        <dbReference type="EMBL" id="KDR68486.1"/>
    </source>
</evidence>
<keyword evidence="2" id="KW-1133">Transmembrane helix</keyword>
<evidence type="ECO:0000256" key="1">
    <source>
        <dbReference type="SAM" id="MobiDB-lite"/>
    </source>
</evidence>
<sequence>MTPRPRLVVVEDTDSAIQYTGPWFQNTGTNAKIGSPSGTLHGVNSNASFSFTFIGFQVTLYGTIDAPTTSPSGGMDLTWACSVDGASIASYDTTASPANNIPLCGSTSLSNAMHTLVLQATVLNSSKTFWFDELQYAPSAGVPLDNATVIVDFSDPAIMYDAGWVNIDGGVTTQLTEAGLSFDFIGAQLRWFGIPANTSGTVSRGADFFVDATPPISVTLPTVPGNLSIFNQLIFQTDELAPGKHHLNVKHYISTTGLSLQFFIIQNATIPGSSSNGTSSVKTPSPSSNGTTSVIPPGQTAPSLPSNSIPKSKSSTGTAKFSTGTVAGSTIAGILVITGLILFLFFLRRRKRTVPIVQPFPLSSPSTTTVTELHRTPVPTISILTTGKFARADQSPNASAIASGSNAGSTSVQSGSHPGQTLRHQDSGVRILEREDGPVMELPPLYTQG</sequence>
<keyword evidence="4" id="KW-1185">Reference proteome</keyword>
<proteinExistence type="predicted"/>
<gene>
    <name evidence="3" type="ORF">GALMADRAFT_146163</name>
</gene>
<reference evidence="4" key="1">
    <citation type="journal article" date="2014" name="Proc. Natl. Acad. Sci. U.S.A.">
        <title>Extensive sampling of basidiomycete genomes demonstrates inadequacy of the white-rot/brown-rot paradigm for wood decay fungi.</title>
        <authorList>
            <person name="Riley R."/>
            <person name="Salamov A.A."/>
            <person name="Brown D.W."/>
            <person name="Nagy L.G."/>
            <person name="Floudas D."/>
            <person name="Held B.W."/>
            <person name="Levasseur A."/>
            <person name="Lombard V."/>
            <person name="Morin E."/>
            <person name="Otillar R."/>
            <person name="Lindquist E.A."/>
            <person name="Sun H."/>
            <person name="LaButti K.M."/>
            <person name="Schmutz J."/>
            <person name="Jabbour D."/>
            <person name="Luo H."/>
            <person name="Baker S.E."/>
            <person name="Pisabarro A.G."/>
            <person name="Walton J.D."/>
            <person name="Blanchette R.A."/>
            <person name="Henrissat B."/>
            <person name="Martin F."/>
            <person name="Cullen D."/>
            <person name="Hibbett D.S."/>
            <person name="Grigoriev I.V."/>
        </authorList>
    </citation>
    <scope>NUCLEOTIDE SEQUENCE [LARGE SCALE GENOMIC DNA]</scope>
    <source>
        <strain evidence="4">CBS 339.88</strain>
    </source>
</reference>
<keyword evidence="2" id="KW-0472">Membrane</keyword>
<accession>A0A067SC99</accession>
<dbReference type="STRING" id="685588.A0A067SC99"/>
<dbReference type="OrthoDB" id="3029306at2759"/>
<feature type="transmembrane region" description="Helical" evidence="2">
    <location>
        <begin position="326"/>
        <end position="347"/>
    </location>
</feature>
<dbReference type="EMBL" id="KL142407">
    <property type="protein sequence ID" value="KDR68486.1"/>
    <property type="molecule type" value="Genomic_DNA"/>
</dbReference>
<evidence type="ECO:0000256" key="2">
    <source>
        <dbReference type="SAM" id="Phobius"/>
    </source>
</evidence>
<name>A0A067SC99_GALM3</name>
<dbReference type="Gene3D" id="2.60.120.260">
    <property type="entry name" value="Galactose-binding domain-like"/>
    <property type="match status" value="2"/>
</dbReference>
<keyword evidence="2" id="KW-0812">Transmembrane</keyword>